<reference evidence="7" key="2">
    <citation type="submission" date="2004-02" db="EMBL/GenBank/DDBJ databases">
        <authorList>
            <consortium name="Genoscope"/>
            <consortium name="Whitehead Institute Centre for Genome Research"/>
        </authorList>
    </citation>
    <scope>NUCLEOTIDE SEQUENCE</scope>
</reference>
<evidence type="ECO:0000313" key="7">
    <source>
        <dbReference type="EMBL" id="CAF90498.1"/>
    </source>
</evidence>
<keyword evidence="2 5" id="KW-0812">Transmembrane</keyword>
<dbReference type="GO" id="GO:0016491">
    <property type="term" value="F:oxidoreductase activity"/>
    <property type="evidence" value="ECO:0007669"/>
    <property type="project" value="InterPro"/>
</dbReference>
<dbReference type="GO" id="GO:0008610">
    <property type="term" value="P:lipid biosynthetic process"/>
    <property type="evidence" value="ECO:0007669"/>
    <property type="project" value="InterPro"/>
</dbReference>
<dbReference type="GO" id="GO:0005506">
    <property type="term" value="F:iron ion binding"/>
    <property type="evidence" value="ECO:0007669"/>
    <property type="project" value="InterPro"/>
</dbReference>
<evidence type="ECO:0000256" key="1">
    <source>
        <dbReference type="ARBA" id="ARBA00004370"/>
    </source>
</evidence>
<dbReference type="InterPro" id="IPR006694">
    <property type="entry name" value="Fatty_acid_hydroxylase"/>
</dbReference>
<gene>
    <name evidence="7" type="ORF">GSTENG00004803001</name>
</gene>
<dbReference type="EMBL" id="CAAE01007595">
    <property type="protein sequence ID" value="CAF90498.1"/>
    <property type="molecule type" value="Genomic_DNA"/>
</dbReference>
<comment type="subcellular location">
    <subcellularLocation>
        <location evidence="1">Membrane</location>
    </subcellularLocation>
</comment>
<feature type="domain" description="Fatty acid hydroxylase" evidence="6">
    <location>
        <begin position="410"/>
        <end position="518"/>
    </location>
</feature>
<feature type="transmembrane region" description="Helical" evidence="5">
    <location>
        <begin position="478"/>
        <end position="495"/>
    </location>
</feature>
<feature type="transmembrane region" description="Helical" evidence="5">
    <location>
        <begin position="31"/>
        <end position="57"/>
    </location>
</feature>
<organism evidence="7">
    <name type="scientific">Tetraodon nigroviridis</name>
    <name type="common">Spotted green pufferfish</name>
    <name type="synonym">Chelonodon nigroviridis</name>
    <dbReference type="NCBI Taxonomy" id="99883"/>
    <lineage>
        <taxon>Eukaryota</taxon>
        <taxon>Metazoa</taxon>
        <taxon>Chordata</taxon>
        <taxon>Craniata</taxon>
        <taxon>Vertebrata</taxon>
        <taxon>Euteleostomi</taxon>
        <taxon>Actinopterygii</taxon>
        <taxon>Neopterygii</taxon>
        <taxon>Teleostei</taxon>
        <taxon>Neoteleostei</taxon>
        <taxon>Acanthomorphata</taxon>
        <taxon>Eupercaria</taxon>
        <taxon>Tetraodontiformes</taxon>
        <taxon>Tetradontoidea</taxon>
        <taxon>Tetraodontidae</taxon>
        <taxon>Tetraodon</taxon>
    </lineage>
</organism>
<name>Q4T9D4_TETNG</name>
<dbReference type="Pfam" id="PF04116">
    <property type="entry name" value="FA_hydroxylase"/>
    <property type="match status" value="2"/>
</dbReference>
<feature type="transmembrane region" description="Helical" evidence="5">
    <location>
        <begin position="317"/>
        <end position="344"/>
    </location>
</feature>
<dbReference type="InterPro" id="IPR050307">
    <property type="entry name" value="Sterol_Desaturase_Related"/>
</dbReference>
<comment type="caution">
    <text evidence="7">The sequence shown here is derived from an EMBL/GenBank/DDBJ whole genome shotgun (WGS) entry which is preliminary data.</text>
</comment>
<keyword evidence="3 5" id="KW-1133">Transmembrane helix</keyword>
<proteinExistence type="predicted"/>
<dbReference type="KEGG" id="tng:GSTEN00004803G001"/>
<accession>Q4T9D4</accession>
<evidence type="ECO:0000256" key="5">
    <source>
        <dbReference type="SAM" id="Phobius"/>
    </source>
</evidence>
<dbReference type="AlphaFoldDB" id="Q4T9D4"/>
<dbReference type="OrthoDB" id="408954at2759"/>
<feature type="transmembrane region" description="Helical" evidence="5">
    <location>
        <begin position="78"/>
        <end position="96"/>
    </location>
</feature>
<evidence type="ECO:0000256" key="4">
    <source>
        <dbReference type="ARBA" id="ARBA00023136"/>
    </source>
</evidence>
<feature type="transmembrane region" description="Helical" evidence="5">
    <location>
        <begin position="403"/>
        <end position="423"/>
    </location>
</feature>
<protein>
    <submittedName>
        <fullName evidence="7">(spotted green pufferfish) hypothetical protein</fullName>
    </submittedName>
</protein>
<dbReference type="GO" id="GO:0016020">
    <property type="term" value="C:membrane"/>
    <property type="evidence" value="ECO:0007669"/>
    <property type="project" value="UniProtKB-SubCell"/>
</dbReference>
<dbReference type="PANTHER" id="PTHR11863">
    <property type="entry name" value="STEROL DESATURASE"/>
    <property type="match status" value="1"/>
</dbReference>
<evidence type="ECO:0000259" key="6">
    <source>
        <dbReference type="Pfam" id="PF04116"/>
    </source>
</evidence>
<feature type="transmembrane region" description="Helical" evidence="5">
    <location>
        <begin position="175"/>
        <end position="192"/>
    </location>
</feature>
<feature type="transmembrane region" description="Helical" evidence="5">
    <location>
        <begin position="102"/>
        <end position="121"/>
    </location>
</feature>
<keyword evidence="4 5" id="KW-0472">Membrane</keyword>
<sequence>MDLVLNAADRYVLTPHVYPGSWPEDGPLRQVLSLLLLTNLGATVLYLSLASFSYFFIFDHKLKEHPHFLQNQVRRESPYALTSLPVISLPTVALFFAEVRGYSQLTVSFLLFTDMCIYWIHRFLHHKRVYKLFHKPHHIWKIPTPFASHAFHPVDGFLQGFPYHLYPFLFPLHKVLYLLLYLFVNIWTISIHDGDYRVPTALTSLRGFAGADLNCRPESVRNRVRAEPAGTAQVRVELQRHHRVLDHLTRLHRCRTGCGRCPGGAPAGWGGGGSNSCFHPGQTGAAMDLVLNAADRYVLTPHVYPGSWPEDGPLRQVLSLLLLTNLGATVLYLSLASFSYFFIFDHKLKEHPHFLQNQVRREIRYALTSLPVISLPTVALFFAEVRGYSQLYDSVDECPLGWLGIFISTVSFLLFTDMCIYWIHRFLHHKRVYKLFHKPHHIWKIPTPFASHAFHPVDGFLQGFPYHLYPFLFPLHKVLYLLLYLFVNIWTISIHDGDYRVPTALTSVINGAAHHTDHLVPAPVSPDG</sequence>
<evidence type="ECO:0000256" key="3">
    <source>
        <dbReference type="ARBA" id="ARBA00022989"/>
    </source>
</evidence>
<feature type="domain" description="Fatty acid hydroxylase" evidence="6">
    <location>
        <begin position="107"/>
        <end position="199"/>
    </location>
</feature>
<feature type="transmembrane region" description="Helical" evidence="5">
    <location>
        <begin position="365"/>
        <end position="383"/>
    </location>
</feature>
<reference evidence="7" key="1">
    <citation type="journal article" date="2004" name="Nature">
        <title>Genome duplication in the teleost fish Tetraodon nigroviridis reveals the early vertebrate proto-karyotype.</title>
        <authorList>
            <person name="Jaillon O."/>
            <person name="Aury J.-M."/>
            <person name="Brunet F."/>
            <person name="Petit J.-L."/>
            <person name="Stange-Thomann N."/>
            <person name="Mauceli E."/>
            <person name="Bouneau L."/>
            <person name="Fischer C."/>
            <person name="Ozouf-Costaz C."/>
            <person name="Bernot A."/>
            <person name="Nicaud S."/>
            <person name="Jaffe D."/>
            <person name="Fisher S."/>
            <person name="Lutfalla G."/>
            <person name="Dossat C."/>
            <person name="Segurens B."/>
            <person name="Dasilva C."/>
            <person name="Salanoubat M."/>
            <person name="Levy M."/>
            <person name="Boudet N."/>
            <person name="Castellano S."/>
            <person name="Anthouard V."/>
            <person name="Jubin C."/>
            <person name="Castelli V."/>
            <person name="Katinka M."/>
            <person name="Vacherie B."/>
            <person name="Biemont C."/>
            <person name="Skalli Z."/>
            <person name="Cattolico L."/>
            <person name="Poulain J."/>
            <person name="De Berardinis V."/>
            <person name="Cruaud C."/>
            <person name="Duprat S."/>
            <person name="Brottier P."/>
            <person name="Coutanceau J.-P."/>
            <person name="Gouzy J."/>
            <person name="Parra G."/>
            <person name="Lardier G."/>
            <person name="Chapple C."/>
            <person name="McKernan K.J."/>
            <person name="McEwan P."/>
            <person name="Bosak S."/>
            <person name="Kellis M."/>
            <person name="Volff J.-N."/>
            <person name="Guigo R."/>
            <person name="Zody M.C."/>
            <person name="Mesirov J."/>
            <person name="Lindblad-Toh K."/>
            <person name="Birren B."/>
            <person name="Nusbaum C."/>
            <person name="Kahn D."/>
            <person name="Robinson-Rechavi M."/>
            <person name="Laudet V."/>
            <person name="Schachter V."/>
            <person name="Quetier F."/>
            <person name="Saurin W."/>
            <person name="Scarpelli C."/>
            <person name="Wincker P."/>
            <person name="Lander E.S."/>
            <person name="Weissenbach J."/>
            <person name="Roest Crollius H."/>
        </authorList>
    </citation>
    <scope>NUCLEOTIDE SEQUENCE [LARGE SCALE GENOMIC DNA]</scope>
</reference>
<evidence type="ECO:0000256" key="2">
    <source>
        <dbReference type="ARBA" id="ARBA00022692"/>
    </source>
</evidence>